<keyword evidence="8 19" id="KW-0418">Kinase</keyword>
<dbReference type="InterPro" id="IPR036890">
    <property type="entry name" value="HATPase_C_sf"/>
</dbReference>
<comment type="caution">
    <text evidence="19">The sequence shown here is derived from an EMBL/GenBank/DDBJ whole genome shotgun (WGS) entry which is preliminary data.</text>
</comment>
<evidence type="ECO:0000256" key="12">
    <source>
        <dbReference type="ARBA" id="ARBA00023136"/>
    </source>
</evidence>
<keyword evidence="10" id="KW-1133">Transmembrane helix</keyword>
<keyword evidence="7" id="KW-0547">Nucleotide-binding</keyword>
<proteinExistence type="predicted"/>
<dbReference type="CDD" id="cd16922">
    <property type="entry name" value="HATPase_EvgS-ArcB-TorS-like"/>
    <property type="match status" value="1"/>
</dbReference>
<feature type="compositionally biased region" description="Basic and acidic residues" evidence="16">
    <location>
        <begin position="940"/>
        <end position="959"/>
    </location>
</feature>
<feature type="coiled-coil region" evidence="15">
    <location>
        <begin position="671"/>
        <end position="698"/>
    </location>
</feature>
<feature type="compositionally biased region" description="Polar residues" evidence="16">
    <location>
        <begin position="884"/>
        <end position="894"/>
    </location>
</feature>
<evidence type="ECO:0000256" key="4">
    <source>
        <dbReference type="ARBA" id="ARBA00022553"/>
    </source>
</evidence>
<dbReference type="PANTHER" id="PTHR43047:SF72">
    <property type="entry name" value="OSMOSENSING HISTIDINE PROTEIN KINASE SLN1"/>
    <property type="match status" value="1"/>
</dbReference>
<dbReference type="Pfam" id="PF00512">
    <property type="entry name" value="HisKA"/>
    <property type="match status" value="1"/>
</dbReference>
<dbReference type="PANTHER" id="PTHR43047">
    <property type="entry name" value="TWO-COMPONENT HISTIDINE PROTEIN KINASE"/>
    <property type="match status" value="1"/>
</dbReference>
<sequence>MATWQSMNYDRPTPDVSKDFTITCPKGTDIYDKPPNTHRFDAPVIYTTTTASKFKSASVTIQADWTCKYDQGGLCLVMNLKDGTRKWVKTGVEFLDGIPLISVVTKDRWADWSLRPLLNPKSKSARVRIENTGDGNLWAYVVGEDGKKHPVREVTWWGELEADTEILIGPAAAKPSTEGGNLEWFQSLEFITNIRLSGLSLTASLKAAQLSSTILLYQSQTRSVATRVLIQSALQRYQNGNTTNENWARTQTDLAGALANGRLLVQASIFPPYDDGNLTTLYGLVNVTADNVTGQFPLPYFHPNGSRVYLGEPGPGYPPSLYPNLTYHGRPEDPDYYAEAGGKRLNPNSVLIYGPLVLDNSSALLSATTGIMNDSSPTREVLGWLTVTINASMVFSVRDSMEGLGRTGEVLIIGPNAADNQFPFDIRRDNNTSVLDGQEVRFMLPPITNEVLHGRHSLRSSATNSSLPFPATSFSALVRAWTQKTESVNNAGAILDTKNEEAKRVSVGYAQIETELVDWVLIVEQSHGETVEPINHLRNVVLICVFSVMAGLIVLTFPLAHYSVAPIRQLRAATQKTVEPYQPDDSQSGYTDSSRNLDGNDSEETYGEEARKEGFLATVKKWATNASPPQPQTGQSTRAQRTFRIPSKVPETRHIIYDELSDLTSKFNEMSDELAMQYQRLEERVKERTAQLEQSKTAAEVANQSKTLFIANISHELKTPLNGILGLAQICMNEEDPSKIKSTLNTIYKSGDLLLHLLTDLLTFSKNEVGQQLSIDESEFRLSDLSTQLVPTFERQAKEGQIKLEVLYFGTNDSLGNSEATGEKLYGPAGTGRIQDMCLWGDKNRILQVLMNFTSNSLKFTPANGSVTVRVRCLGVYEPEVSSRTGSVRKSSLASTRKSRHSKSSSKRVRTSDTSLVGGSDSGGSKQSSLRPRFGSNHNSDSEEGMKSKLKKNKPEDTKLNINLGGGTTQIDKVVERQRSKSPAPLNTKDLDFVFEVEDTGPGIPEDQQRKIFEPFVQGDLGLSKKYGGTGLGLSICAQLAALMGGELSLDSEVGRGSKFSMRIPLRYICERPPSIDSYSIRHPSIPQPERPALQPSSTPPTNDSGYSEVPRVLGLSQPFVAKEVPRPQPIHSPSSDLKLMQKVESEAKKQGSKVRVLVAEDNKINQEVVLRMLKLEDVYDVTIAKDGQEAYEKVRDSMETGDRFHLVFMDVQMPNVDGIQSTKMIRGMGFSAPIVALTAFAEKSNEDECMASGMDYFLAKPIRRPALKQVLKKYCATIPEEDYSDGMTPVSPMTMVDDKGKPVNGPMDVVHEVSPGSDVNGEA</sequence>
<feature type="compositionally biased region" description="Low complexity" evidence="16">
    <location>
        <begin position="912"/>
        <end position="929"/>
    </location>
</feature>
<dbReference type="EMBL" id="JAKLMC020000015">
    <property type="protein sequence ID" value="KAK5952435.1"/>
    <property type="molecule type" value="Genomic_DNA"/>
</dbReference>
<dbReference type="InterPro" id="IPR005467">
    <property type="entry name" value="His_kinase_dom"/>
</dbReference>
<dbReference type="InterPro" id="IPR003594">
    <property type="entry name" value="HATPase_dom"/>
</dbReference>
<evidence type="ECO:0000256" key="14">
    <source>
        <dbReference type="PROSITE-ProRule" id="PRU00169"/>
    </source>
</evidence>
<dbReference type="FunFam" id="1.10.287.130:FF:000004">
    <property type="entry name" value="Ethylene receptor 1"/>
    <property type="match status" value="1"/>
</dbReference>
<dbReference type="GO" id="GO:0009927">
    <property type="term" value="F:histidine phosphotransfer kinase activity"/>
    <property type="evidence" value="ECO:0007669"/>
    <property type="project" value="TreeGrafter"/>
</dbReference>
<evidence type="ECO:0000256" key="8">
    <source>
        <dbReference type="ARBA" id="ARBA00022777"/>
    </source>
</evidence>
<evidence type="ECO:0000256" key="10">
    <source>
        <dbReference type="ARBA" id="ARBA00022989"/>
    </source>
</evidence>
<evidence type="ECO:0000256" key="2">
    <source>
        <dbReference type="ARBA" id="ARBA00004370"/>
    </source>
</evidence>
<evidence type="ECO:0000256" key="11">
    <source>
        <dbReference type="ARBA" id="ARBA00023012"/>
    </source>
</evidence>
<keyword evidence="13" id="KW-0325">Glycoprotein</keyword>
<dbReference type="GO" id="GO:0007234">
    <property type="term" value="P:osmosensory signaling via phosphorelay pathway"/>
    <property type="evidence" value="ECO:0007669"/>
    <property type="project" value="UniProtKB-ARBA"/>
</dbReference>
<feature type="region of interest" description="Disordered" evidence="16">
    <location>
        <begin position="1079"/>
        <end position="1108"/>
    </location>
</feature>
<dbReference type="Gene3D" id="3.30.565.10">
    <property type="entry name" value="Histidine kinase-like ATPase, C-terminal domain"/>
    <property type="match status" value="1"/>
</dbReference>
<keyword evidence="9" id="KW-0067">ATP-binding</keyword>
<feature type="compositionally biased region" description="Polar residues" evidence="16">
    <location>
        <begin position="1095"/>
        <end position="1106"/>
    </location>
</feature>
<feature type="region of interest" description="Disordered" evidence="16">
    <location>
        <begin position="884"/>
        <end position="966"/>
    </location>
</feature>
<evidence type="ECO:0000256" key="7">
    <source>
        <dbReference type="ARBA" id="ARBA00022741"/>
    </source>
</evidence>
<evidence type="ECO:0000256" key="15">
    <source>
        <dbReference type="SAM" id="Coils"/>
    </source>
</evidence>
<dbReference type="SMART" id="SM00448">
    <property type="entry name" value="REC"/>
    <property type="match status" value="1"/>
</dbReference>
<dbReference type="GO" id="GO:0000155">
    <property type="term" value="F:phosphorelay sensor kinase activity"/>
    <property type="evidence" value="ECO:0007669"/>
    <property type="project" value="InterPro"/>
</dbReference>
<feature type="domain" description="Response regulatory" evidence="18">
    <location>
        <begin position="1156"/>
        <end position="1276"/>
    </location>
</feature>
<dbReference type="InterPro" id="IPR001789">
    <property type="entry name" value="Sig_transdc_resp-reg_receiver"/>
</dbReference>
<evidence type="ECO:0000313" key="20">
    <source>
        <dbReference type="Proteomes" id="UP001316803"/>
    </source>
</evidence>
<dbReference type="GO" id="GO:0005524">
    <property type="term" value="F:ATP binding"/>
    <property type="evidence" value="ECO:0007669"/>
    <property type="project" value="UniProtKB-KW"/>
</dbReference>
<evidence type="ECO:0000256" key="1">
    <source>
        <dbReference type="ARBA" id="ARBA00000085"/>
    </source>
</evidence>
<dbReference type="Pfam" id="PF07081">
    <property type="entry name" value="DUF1349"/>
    <property type="match status" value="1"/>
</dbReference>
<dbReference type="FunFam" id="3.40.50.2300:FF:000289">
    <property type="entry name" value="Osmosensing histidine protein kinase SLN1"/>
    <property type="match status" value="1"/>
</dbReference>
<dbReference type="InterPro" id="IPR011006">
    <property type="entry name" value="CheY-like_superfamily"/>
</dbReference>
<dbReference type="PROSITE" id="PS50110">
    <property type="entry name" value="RESPONSE_REGULATORY"/>
    <property type="match status" value="1"/>
</dbReference>
<evidence type="ECO:0000256" key="9">
    <source>
        <dbReference type="ARBA" id="ARBA00022840"/>
    </source>
</evidence>
<dbReference type="PROSITE" id="PS50109">
    <property type="entry name" value="HIS_KIN"/>
    <property type="match status" value="1"/>
</dbReference>
<feature type="compositionally biased region" description="Basic residues" evidence="16">
    <location>
        <begin position="897"/>
        <end position="909"/>
    </location>
</feature>
<dbReference type="InterPro" id="IPR004358">
    <property type="entry name" value="Sig_transdc_His_kin-like_C"/>
</dbReference>
<evidence type="ECO:0000256" key="3">
    <source>
        <dbReference type="ARBA" id="ARBA00012438"/>
    </source>
</evidence>
<evidence type="ECO:0000256" key="6">
    <source>
        <dbReference type="ARBA" id="ARBA00022692"/>
    </source>
</evidence>
<dbReference type="CDD" id="cd17546">
    <property type="entry name" value="REC_hyHK_CKI1_RcsC-like"/>
    <property type="match status" value="1"/>
</dbReference>
<dbReference type="Proteomes" id="UP001316803">
    <property type="component" value="Unassembled WGS sequence"/>
</dbReference>
<dbReference type="EC" id="2.7.13.3" evidence="3"/>
<dbReference type="Gene3D" id="2.60.120.200">
    <property type="match status" value="1"/>
</dbReference>
<evidence type="ECO:0000313" key="19">
    <source>
        <dbReference type="EMBL" id="KAK5952435.1"/>
    </source>
</evidence>
<keyword evidence="4 14" id="KW-0597">Phosphoprotein</keyword>
<dbReference type="Pfam" id="PF00072">
    <property type="entry name" value="Response_reg"/>
    <property type="match status" value="1"/>
</dbReference>
<evidence type="ECO:0000256" key="16">
    <source>
        <dbReference type="SAM" id="MobiDB-lite"/>
    </source>
</evidence>
<dbReference type="InterPro" id="IPR003661">
    <property type="entry name" value="HisK_dim/P_dom"/>
</dbReference>
<evidence type="ECO:0000256" key="13">
    <source>
        <dbReference type="ARBA" id="ARBA00023180"/>
    </source>
</evidence>
<comment type="subcellular location">
    <subcellularLocation>
        <location evidence="2">Membrane</location>
    </subcellularLocation>
</comment>
<dbReference type="SUPFAM" id="SSF47384">
    <property type="entry name" value="Homodimeric domain of signal transducing histidine kinase"/>
    <property type="match status" value="1"/>
</dbReference>
<name>A0AAN8EEQ8_9EURO</name>
<comment type="catalytic activity">
    <reaction evidence="1">
        <text>ATP + protein L-histidine = ADP + protein N-phospho-L-histidine.</text>
        <dbReference type="EC" id="2.7.13.3"/>
    </reaction>
</comment>
<feature type="modified residue" description="4-aspartylphosphate" evidence="14">
    <location>
        <position position="1211"/>
    </location>
</feature>
<dbReference type="SUPFAM" id="SSF52172">
    <property type="entry name" value="CheY-like"/>
    <property type="match status" value="1"/>
</dbReference>
<organism evidence="19 20">
    <name type="scientific">Knufia fluminis</name>
    <dbReference type="NCBI Taxonomy" id="191047"/>
    <lineage>
        <taxon>Eukaryota</taxon>
        <taxon>Fungi</taxon>
        <taxon>Dikarya</taxon>
        <taxon>Ascomycota</taxon>
        <taxon>Pezizomycotina</taxon>
        <taxon>Eurotiomycetes</taxon>
        <taxon>Chaetothyriomycetidae</taxon>
        <taxon>Chaetothyriales</taxon>
        <taxon>Trichomeriaceae</taxon>
        <taxon>Knufia</taxon>
    </lineage>
</organism>
<keyword evidence="15" id="KW-0175">Coiled coil</keyword>
<reference evidence="19 20" key="1">
    <citation type="submission" date="2022-12" db="EMBL/GenBank/DDBJ databases">
        <title>Genomic features and morphological characterization of a novel Knufia sp. strain isolated from spacecraft assembly facility.</title>
        <authorList>
            <person name="Teixeira M."/>
            <person name="Chander A.M."/>
            <person name="Stajich J.E."/>
            <person name="Venkateswaran K."/>
        </authorList>
    </citation>
    <scope>NUCLEOTIDE SEQUENCE [LARGE SCALE GENOMIC DNA]</scope>
    <source>
        <strain evidence="19 20">FJI-L2-BK-P2</strain>
    </source>
</reference>
<keyword evidence="11" id="KW-0902">Two-component regulatory system</keyword>
<protein>
    <recommendedName>
        <fullName evidence="3">histidine kinase</fullName>
        <ecNumber evidence="3">2.7.13.3</ecNumber>
    </recommendedName>
</protein>
<feature type="domain" description="Histidine kinase" evidence="17">
    <location>
        <begin position="712"/>
        <end position="1068"/>
    </location>
</feature>
<keyword evidence="20" id="KW-1185">Reference proteome</keyword>
<dbReference type="Pfam" id="PF02518">
    <property type="entry name" value="HATPase_c"/>
    <property type="match status" value="1"/>
</dbReference>
<dbReference type="InterPro" id="IPR009784">
    <property type="entry name" value="DUF1349"/>
</dbReference>
<dbReference type="SMART" id="SM00387">
    <property type="entry name" value="HATPase_c"/>
    <property type="match status" value="1"/>
</dbReference>
<dbReference type="GO" id="GO:0005886">
    <property type="term" value="C:plasma membrane"/>
    <property type="evidence" value="ECO:0007669"/>
    <property type="project" value="UniProtKB-ARBA"/>
</dbReference>
<dbReference type="InterPro" id="IPR036097">
    <property type="entry name" value="HisK_dim/P_sf"/>
</dbReference>
<dbReference type="Gene3D" id="1.10.287.130">
    <property type="match status" value="1"/>
</dbReference>
<feature type="region of interest" description="Disordered" evidence="16">
    <location>
        <begin position="576"/>
        <end position="610"/>
    </location>
</feature>
<accession>A0AAN8EEQ8</accession>
<keyword evidence="5 19" id="KW-0808">Transferase</keyword>
<dbReference type="SUPFAM" id="SSF55874">
    <property type="entry name" value="ATPase domain of HSP90 chaperone/DNA topoisomerase II/histidine kinase"/>
    <property type="match status" value="2"/>
</dbReference>
<dbReference type="CDD" id="cd00082">
    <property type="entry name" value="HisKA"/>
    <property type="match status" value="1"/>
</dbReference>
<evidence type="ECO:0000259" key="17">
    <source>
        <dbReference type="PROSITE" id="PS50109"/>
    </source>
</evidence>
<evidence type="ECO:0000259" key="18">
    <source>
        <dbReference type="PROSITE" id="PS50110"/>
    </source>
</evidence>
<dbReference type="Gene3D" id="3.40.50.2300">
    <property type="match status" value="1"/>
</dbReference>
<gene>
    <name evidence="19" type="primary">SLN1</name>
    <name evidence="19" type="ORF">OHC33_006478</name>
</gene>
<keyword evidence="6" id="KW-0812">Transmembrane</keyword>
<keyword evidence="12" id="KW-0472">Membrane</keyword>
<feature type="compositionally biased region" description="Polar residues" evidence="16">
    <location>
        <begin position="584"/>
        <end position="599"/>
    </location>
</feature>
<dbReference type="SMART" id="SM00388">
    <property type="entry name" value="HisKA"/>
    <property type="match status" value="1"/>
</dbReference>
<dbReference type="PRINTS" id="PR00344">
    <property type="entry name" value="BCTRLSENSOR"/>
</dbReference>
<evidence type="ECO:0000256" key="5">
    <source>
        <dbReference type="ARBA" id="ARBA00022679"/>
    </source>
</evidence>